<sequence>MNATTAAHPSERLLVELFGEEHAVVRQGKLLAGTASVDGQTVTVIGTTDQAHIGVDLALAMSRRVLDTMRSAPGRPIVLIVDNSGQRLSRWDELMGNNGCIAHLTKCLDAARRGGHRVIGLVHTLAISGGFMATGMATGACYALPDAELRLMAPSAMSRVTRIPEERLVELSRSLPVLGPGVVNFVRIGGLHGVFADDLRAELAKALSHVDAEDDPRRRLGAERGGRPHALEIAVAVRSGVVA</sequence>
<keyword evidence="2" id="KW-1185">Reference proteome</keyword>
<gene>
    <name evidence="1" type="ORF">C0099_15055</name>
</gene>
<name>A0A2I6SA55_9RHOO</name>
<accession>A0A2I6SA55</accession>
<dbReference type="RefSeq" id="WP_102248187.1">
    <property type="nucleotide sequence ID" value="NZ_CP025682.1"/>
</dbReference>
<dbReference type="SUPFAM" id="SSF52096">
    <property type="entry name" value="ClpP/crotonase"/>
    <property type="match status" value="1"/>
</dbReference>
<dbReference type="Gene3D" id="3.90.226.10">
    <property type="entry name" value="2-enoyl-CoA Hydratase, Chain A, domain 1"/>
    <property type="match status" value="1"/>
</dbReference>
<protein>
    <submittedName>
        <fullName evidence="1">Biotin-independent malonate decarboxylase subunit gamma</fullName>
    </submittedName>
</protein>
<dbReference type="AlphaFoldDB" id="A0A2I6SA55"/>
<proteinExistence type="predicted"/>
<reference evidence="1 2" key="1">
    <citation type="submission" date="2018-01" db="EMBL/GenBank/DDBJ databases">
        <authorList>
            <person name="Fu G.-Y."/>
        </authorList>
    </citation>
    <scope>NUCLEOTIDE SEQUENCE [LARGE SCALE GENOMIC DNA]</scope>
    <source>
        <strain evidence="1 2">SY39</strain>
    </source>
</reference>
<dbReference type="KEGG" id="atw:C0099_15055"/>
<dbReference type="OrthoDB" id="8558460at2"/>
<evidence type="ECO:0000313" key="1">
    <source>
        <dbReference type="EMBL" id="AUN96143.1"/>
    </source>
</evidence>
<evidence type="ECO:0000313" key="2">
    <source>
        <dbReference type="Proteomes" id="UP000242205"/>
    </source>
</evidence>
<dbReference type="InterPro" id="IPR029045">
    <property type="entry name" value="ClpP/crotonase-like_dom_sf"/>
</dbReference>
<dbReference type="Pfam" id="PF06833">
    <property type="entry name" value="MdcE"/>
    <property type="match status" value="1"/>
</dbReference>
<organism evidence="1 2">
    <name type="scientific">Pseudazoarcus pumilus</name>
    <dbReference type="NCBI Taxonomy" id="2067960"/>
    <lineage>
        <taxon>Bacteria</taxon>
        <taxon>Pseudomonadati</taxon>
        <taxon>Pseudomonadota</taxon>
        <taxon>Betaproteobacteria</taxon>
        <taxon>Rhodocyclales</taxon>
        <taxon>Zoogloeaceae</taxon>
        <taxon>Pseudazoarcus</taxon>
    </lineage>
</organism>
<dbReference type="EMBL" id="CP025682">
    <property type="protein sequence ID" value="AUN96143.1"/>
    <property type="molecule type" value="Genomic_DNA"/>
</dbReference>
<dbReference type="Proteomes" id="UP000242205">
    <property type="component" value="Chromosome"/>
</dbReference>